<accession>A0ABP3WQR4</accession>
<feature type="signal peptide" evidence="1">
    <location>
        <begin position="1"/>
        <end position="23"/>
    </location>
</feature>
<name>A0ABP3WQR4_9ALTE</name>
<comment type="caution">
    <text evidence="2">The sequence shown here is derived from an EMBL/GenBank/DDBJ whole genome shotgun (WGS) entry which is preliminary data.</text>
</comment>
<dbReference type="EMBL" id="BAAAFD010000003">
    <property type="protein sequence ID" value="GAA0855432.1"/>
    <property type="molecule type" value="Genomic_DNA"/>
</dbReference>
<dbReference type="RefSeq" id="WP_343858127.1">
    <property type="nucleotide sequence ID" value="NZ_BAAAFD010000003.1"/>
</dbReference>
<protein>
    <recommendedName>
        <fullName evidence="4">AraC family transcriptional regulator</fullName>
    </recommendedName>
</protein>
<reference evidence="3" key="1">
    <citation type="journal article" date="2019" name="Int. J. Syst. Evol. Microbiol.">
        <title>The Global Catalogue of Microorganisms (GCM) 10K type strain sequencing project: providing services to taxonomists for standard genome sequencing and annotation.</title>
        <authorList>
            <consortium name="The Broad Institute Genomics Platform"/>
            <consortium name="The Broad Institute Genome Sequencing Center for Infectious Disease"/>
            <person name="Wu L."/>
            <person name="Ma J."/>
        </authorList>
    </citation>
    <scope>NUCLEOTIDE SEQUENCE [LARGE SCALE GENOMIC DNA]</scope>
    <source>
        <strain evidence="3">JCM 15896</strain>
    </source>
</reference>
<feature type="chain" id="PRO_5047440428" description="AraC family transcriptional regulator" evidence="1">
    <location>
        <begin position="24"/>
        <end position="175"/>
    </location>
</feature>
<evidence type="ECO:0000313" key="3">
    <source>
        <dbReference type="Proteomes" id="UP001500359"/>
    </source>
</evidence>
<evidence type="ECO:0008006" key="4">
    <source>
        <dbReference type="Google" id="ProtNLM"/>
    </source>
</evidence>
<gene>
    <name evidence="2" type="ORF">GCM10009114_14310</name>
</gene>
<sequence length="175" mass="19767">MNLPKLCVLFLTFCLPFSTAVLAQDDGQPLSVAKQLQQLKRQVIALNRDLFVLEEDLLFPSSTQVVVYLSMDVGTYFKLDSVELKVDDEVVTQYLYTDRQVDALYRGGVQRLHIGNLPQGEHQISAFFIGLGPEEREYKRAASFTFNKDADAKALELKITDSSSKQQPEFTVVEL</sequence>
<evidence type="ECO:0000256" key="1">
    <source>
        <dbReference type="SAM" id="SignalP"/>
    </source>
</evidence>
<keyword evidence="3" id="KW-1185">Reference proteome</keyword>
<evidence type="ECO:0000313" key="2">
    <source>
        <dbReference type="EMBL" id="GAA0855432.1"/>
    </source>
</evidence>
<keyword evidence="1" id="KW-0732">Signal</keyword>
<dbReference type="Proteomes" id="UP001500359">
    <property type="component" value="Unassembled WGS sequence"/>
</dbReference>
<organism evidence="2 3">
    <name type="scientific">Aliiglaciecola litoralis</name>
    <dbReference type="NCBI Taxonomy" id="582857"/>
    <lineage>
        <taxon>Bacteria</taxon>
        <taxon>Pseudomonadati</taxon>
        <taxon>Pseudomonadota</taxon>
        <taxon>Gammaproteobacteria</taxon>
        <taxon>Alteromonadales</taxon>
        <taxon>Alteromonadaceae</taxon>
        <taxon>Aliiglaciecola</taxon>
    </lineage>
</organism>
<proteinExistence type="predicted"/>